<dbReference type="Pfam" id="PF12840">
    <property type="entry name" value="HTH_20"/>
    <property type="match status" value="1"/>
</dbReference>
<evidence type="ECO:0000313" key="6">
    <source>
        <dbReference type="Proteomes" id="UP000532373"/>
    </source>
</evidence>
<reference evidence="5 6" key="1">
    <citation type="submission" date="2020-08" db="EMBL/GenBank/DDBJ databases">
        <title>Genomic Encyclopedia of Type Strains, Phase IV (KMG-IV): sequencing the most valuable type-strain genomes for metagenomic binning, comparative biology and taxonomic classification.</title>
        <authorList>
            <person name="Goeker M."/>
        </authorList>
    </citation>
    <scope>NUCLEOTIDE SEQUENCE [LARGE SCALE GENOMIC DNA]</scope>
    <source>
        <strain evidence="5 6">DSM 17454</strain>
    </source>
</reference>
<dbReference type="CDD" id="cd00090">
    <property type="entry name" value="HTH_ARSR"/>
    <property type="match status" value="1"/>
</dbReference>
<dbReference type="SMART" id="SM00418">
    <property type="entry name" value="HTH_ARSR"/>
    <property type="match status" value="1"/>
</dbReference>
<dbReference type="PRINTS" id="PR00778">
    <property type="entry name" value="HTHARSR"/>
</dbReference>
<accession>A0A8E1WJU1</accession>
<sequence>MAVTYIHYSGYMDANDTIDALAALAQPTRMEAFRRLAAAEPEGIAAGELARRLDIPQNTLSAHLAVLVRAGLAAGDRQGRSIIYRADLAALRNVVLFLLQDCCDGRPEICAPLIAELSPCCVPQE</sequence>
<keyword evidence="2 5" id="KW-0238">DNA-binding</keyword>
<dbReference type="Proteomes" id="UP000532373">
    <property type="component" value="Unassembled WGS sequence"/>
</dbReference>
<dbReference type="GO" id="GO:0003677">
    <property type="term" value="F:DNA binding"/>
    <property type="evidence" value="ECO:0007669"/>
    <property type="project" value="UniProtKB-KW"/>
</dbReference>
<dbReference type="PANTHER" id="PTHR43132">
    <property type="entry name" value="ARSENICAL RESISTANCE OPERON REPRESSOR ARSR-RELATED"/>
    <property type="match status" value="1"/>
</dbReference>
<protein>
    <submittedName>
        <fullName evidence="5">DNA-binding transcriptional ArsR family regulator</fullName>
    </submittedName>
</protein>
<dbReference type="PROSITE" id="PS50987">
    <property type="entry name" value="HTH_ARSR_2"/>
    <property type="match status" value="1"/>
</dbReference>
<dbReference type="GO" id="GO:0003700">
    <property type="term" value="F:DNA-binding transcription factor activity"/>
    <property type="evidence" value="ECO:0007669"/>
    <property type="project" value="InterPro"/>
</dbReference>
<dbReference type="InterPro" id="IPR051011">
    <property type="entry name" value="Metal_resp_trans_reg"/>
</dbReference>
<keyword evidence="1" id="KW-0805">Transcription regulation</keyword>
<feature type="domain" description="HTH arsR-type" evidence="4">
    <location>
        <begin position="9"/>
        <end position="106"/>
    </location>
</feature>
<dbReference type="PANTHER" id="PTHR43132:SF2">
    <property type="entry name" value="ARSENICAL RESISTANCE OPERON REPRESSOR ARSR-RELATED"/>
    <property type="match status" value="1"/>
</dbReference>
<keyword evidence="3" id="KW-0804">Transcription</keyword>
<dbReference type="EMBL" id="JACHGI010000028">
    <property type="protein sequence ID" value="MBB6470355.1"/>
    <property type="molecule type" value="Genomic_DNA"/>
</dbReference>
<dbReference type="SUPFAM" id="SSF46785">
    <property type="entry name" value="Winged helix' DNA-binding domain"/>
    <property type="match status" value="1"/>
</dbReference>
<dbReference type="InterPro" id="IPR001845">
    <property type="entry name" value="HTH_ArsR_DNA-bd_dom"/>
</dbReference>
<dbReference type="Gene3D" id="1.10.10.10">
    <property type="entry name" value="Winged helix-like DNA-binding domain superfamily/Winged helix DNA-binding domain"/>
    <property type="match status" value="1"/>
</dbReference>
<comment type="caution">
    <text evidence="5">The sequence shown here is derived from an EMBL/GenBank/DDBJ whole genome shotgun (WGS) entry which is preliminary data.</text>
</comment>
<evidence type="ECO:0000259" key="4">
    <source>
        <dbReference type="PROSITE" id="PS50987"/>
    </source>
</evidence>
<organism evidence="5 6">
    <name type="scientific">Aminobacter carboxidus</name>
    <dbReference type="NCBI Taxonomy" id="376165"/>
    <lineage>
        <taxon>Bacteria</taxon>
        <taxon>Pseudomonadati</taxon>
        <taxon>Pseudomonadota</taxon>
        <taxon>Alphaproteobacteria</taxon>
        <taxon>Hyphomicrobiales</taxon>
        <taxon>Phyllobacteriaceae</taxon>
        <taxon>Aminobacter</taxon>
    </lineage>
</organism>
<dbReference type="InterPro" id="IPR036390">
    <property type="entry name" value="WH_DNA-bd_sf"/>
</dbReference>
<dbReference type="InterPro" id="IPR036388">
    <property type="entry name" value="WH-like_DNA-bd_sf"/>
</dbReference>
<evidence type="ECO:0000256" key="3">
    <source>
        <dbReference type="ARBA" id="ARBA00023163"/>
    </source>
</evidence>
<proteinExistence type="predicted"/>
<dbReference type="AlphaFoldDB" id="A0A8E1WJU1"/>
<name>A0A8E1WJU1_9HYPH</name>
<evidence type="ECO:0000313" key="5">
    <source>
        <dbReference type="EMBL" id="MBB6470355.1"/>
    </source>
</evidence>
<evidence type="ECO:0000256" key="2">
    <source>
        <dbReference type="ARBA" id="ARBA00023125"/>
    </source>
</evidence>
<dbReference type="InterPro" id="IPR011991">
    <property type="entry name" value="ArsR-like_HTH"/>
</dbReference>
<evidence type="ECO:0000256" key="1">
    <source>
        <dbReference type="ARBA" id="ARBA00023015"/>
    </source>
</evidence>
<dbReference type="NCBIfam" id="NF033788">
    <property type="entry name" value="HTH_metalloreg"/>
    <property type="match status" value="1"/>
</dbReference>
<gene>
    <name evidence="5" type="ORF">HNQ96_006252</name>
</gene>